<dbReference type="InterPro" id="IPR000073">
    <property type="entry name" value="AB_hydrolase_1"/>
</dbReference>
<dbReference type="PANTHER" id="PTHR43433">
    <property type="entry name" value="HYDROLASE, ALPHA/BETA FOLD FAMILY PROTEIN"/>
    <property type="match status" value="1"/>
</dbReference>
<accession>A0ABP8J5R6</accession>
<dbReference type="InterPro" id="IPR029058">
    <property type="entry name" value="AB_hydrolase_fold"/>
</dbReference>
<dbReference type="PRINTS" id="PR00111">
    <property type="entry name" value="ABHYDROLASE"/>
</dbReference>
<sequence length="295" mass="31584">MTGRPPDSSGEFEIVQVRGLSLRVRRRGSGPAVLFIGGLGNDMTVWDSLCAEAEGITAVTVDAPGMGESSMPRRPLYMRELARVYKELIDTLDLDSPTVVGYSFGGAVAQQLAIQSPGAVSRLVLCATGPGLGGVPGDPVALMEISTPSRYYSIERLRRVSPLLYGGMRARKQSRFHAEQVARTMAPPSALGYSYQMFALMGWSSLPWLPRIQAPTLIVAGDDDPVFPLANAHLMAACIPHATVAVRGGSGHLVVIDDAPSLGPLISRFARNLDLPTSADTNHPEGLHDDLQRIQ</sequence>
<dbReference type="EMBL" id="BAABFR010000006">
    <property type="protein sequence ID" value="GAA4385296.1"/>
    <property type="molecule type" value="Genomic_DNA"/>
</dbReference>
<dbReference type="Gene3D" id="3.40.50.1820">
    <property type="entry name" value="alpha/beta hydrolase"/>
    <property type="match status" value="1"/>
</dbReference>
<dbReference type="InterPro" id="IPR050471">
    <property type="entry name" value="AB_hydrolase"/>
</dbReference>
<feature type="domain" description="AB hydrolase-1" evidence="1">
    <location>
        <begin position="31"/>
        <end position="258"/>
    </location>
</feature>
<dbReference type="PANTHER" id="PTHR43433:SF5">
    <property type="entry name" value="AB HYDROLASE-1 DOMAIN-CONTAINING PROTEIN"/>
    <property type="match status" value="1"/>
</dbReference>
<organism evidence="2 3">
    <name type="scientific">Tsukamurella soli</name>
    <dbReference type="NCBI Taxonomy" id="644556"/>
    <lineage>
        <taxon>Bacteria</taxon>
        <taxon>Bacillati</taxon>
        <taxon>Actinomycetota</taxon>
        <taxon>Actinomycetes</taxon>
        <taxon>Mycobacteriales</taxon>
        <taxon>Tsukamurellaceae</taxon>
        <taxon>Tsukamurella</taxon>
    </lineage>
</organism>
<protein>
    <submittedName>
        <fullName evidence="2">Poly(3-hydroxyalkanoate) depolymerase</fullName>
    </submittedName>
</protein>
<dbReference type="Proteomes" id="UP001500635">
    <property type="component" value="Unassembled WGS sequence"/>
</dbReference>
<dbReference type="Pfam" id="PF00561">
    <property type="entry name" value="Abhydrolase_1"/>
    <property type="match status" value="1"/>
</dbReference>
<evidence type="ECO:0000313" key="3">
    <source>
        <dbReference type="Proteomes" id="UP001500635"/>
    </source>
</evidence>
<evidence type="ECO:0000313" key="2">
    <source>
        <dbReference type="EMBL" id="GAA4385296.1"/>
    </source>
</evidence>
<dbReference type="SUPFAM" id="SSF53474">
    <property type="entry name" value="alpha/beta-Hydrolases"/>
    <property type="match status" value="1"/>
</dbReference>
<keyword evidence="3" id="KW-1185">Reference proteome</keyword>
<comment type="caution">
    <text evidence="2">The sequence shown here is derived from an EMBL/GenBank/DDBJ whole genome shotgun (WGS) entry which is preliminary data.</text>
</comment>
<dbReference type="RefSeq" id="WP_344990863.1">
    <property type="nucleotide sequence ID" value="NZ_BAABFR010000006.1"/>
</dbReference>
<proteinExistence type="predicted"/>
<name>A0ABP8J5R6_9ACTN</name>
<gene>
    <name evidence="2" type="primary">phaZ_1</name>
    <name evidence="2" type="ORF">GCM10023147_06910</name>
</gene>
<evidence type="ECO:0000259" key="1">
    <source>
        <dbReference type="Pfam" id="PF00561"/>
    </source>
</evidence>
<reference evidence="3" key="1">
    <citation type="journal article" date="2019" name="Int. J. Syst. Evol. Microbiol.">
        <title>The Global Catalogue of Microorganisms (GCM) 10K type strain sequencing project: providing services to taxonomists for standard genome sequencing and annotation.</title>
        <authorList>
            <consortium name="The Broad Institute Genomics Platform"/>
            <consortium name="The Broad Institute Genome Sequencing Center for Infectious Disease"/>
            <person name="Wu L."/>
            <person name="Ma J."/>
        </authorList>
    </citation>
    <scope>NUCLEOTIDE SEQUENCE [LARGE SCALE GENOMIC DNA]</scope>
    <source>
        <strain evidence="3">JCM 17688</strain>
    </source>
</reference>